<comment type="caution">
    <text evidence="3">The sequence shown here is derived from an EMBL/GenBank/DDBJ whole genome shotgun (WGS) entry which is preliminary data.</text>
</comment>
<evidence type="ECO:0000256" key="2">
    <source>
        <dbReference type="SAM" id="Phobius"/>
    </source>
</evidence>
<reference evidence="3 4" key="1">
    <citation type="submission" date="2014-03" db="EMBL/GenBank/DDBJ databases">
        <title>Genomics of Bifidobacteria.</title>
        <authorList>
            <person name="Ventura M."/>
            <person name="Milani C."/>
            <person name="Lugli G.A."/>
        </authorList>
    </citation>
    <scope>NUCLEOTIDE SEQUENCE [LARGE SCALE GENOMIC DNA]</scope>
    <source>
        <strain evidence="3 4">JCM 13495</strain>
    </source>
</reference>
<dbReference type="AlphaFoldDB" id="A0A087EKJ2"/>
<keyword evidence="2" id="KW-0472">Membrane</keyword>
<feature type="transmembrane region" description="Helical" evidence="2">
    <location>
        <begin position="80"/>
        <end position="102"/>
    </location>
</feature>
<dbReference type="EMBL" id="JGZU01000002">
    <property type="protein sequence ID" value="KFJ08293.1"/>
    <property type="molecule type" value="Genomic_DNA"/>
</dbReference>
<dbReference type="InterPro" id="IPR021517">
    <property type="entry name" value="DUF3180"/>
</dbReference>
<gene>
    <name evidence="3" type="ORF">BITS_0799</name>
</gene>
<protein>
    <submittedName>
        <fullName evidence="3">Uncharacterized protein</fullName>
    </submittedName>
</protein>
<dbReference type="STRING" id="356829.BITS_0799"/>
<feature type="region of interest" description="Disordered" evidence="1">
    <location>
        <begin position="150"/>
        <end position="197"/>
    </location>
</feature>
<dbReference type="eggNOG" id="ENOG5033CMQ">
    <property type="taxonomic scope" value="Bacteria"/>
</dbReference>
<sequence>MRARRTAWWQYVVALILGLLAGIGLMSIMERTALNLSGVPWIIPLLLLIVGIVVLILALQVRAYIKADRKDRKRLSPSKAVMTLLLAKSLGLASAALAGWYGGQLLMALPHAEASLYATTIRECVWAVIVCVVDMIIGIVSEGMCQLPPNEGPEHPDCRRREERQRSYAEGAAAKEGRLQSGGAVDKRSKGRRAQGH</sequence>
<keyword evidence="4" id="KW-1185">Reference proteome</keyword>
<feature type="compositionally biased region" description="Basic and acidic residues" evidence="1">
    <location>
        <begin position="152"/>
        <end position="178"/>
    </location>
</feature>
<dbReference type="Pfam" id="PF11377">
    <property type="entry name" value="DUF3180"/>
    <property type="match status" value="1"/>
</dbReference>
<evidence type="ECO:0000313" key="4">
    <source>
        <dbReference type="Proteomes" id="UP000029080"/>
    </source>
</evidence>
<keyword evidence="2" id="KW-0812">Transmembrane</keyword>
<feature type="transmembrane region" description="Helical" evidence="2">
    <location>
        <begin position="7"/>
        <end position="29"/>
    </location>
</feature>
<organism evidence="3 4">
    <name type="scientific">Bifidobacterium tsurumiense</name>
    <dbReference type="NCBI Taxonomy" id="356829"/>
    <lineage>
        <taxon>Bacteria</taxon>
        <taxon>Bacillati</taxon>
        <taxon>Actinomycetota</taxon>
        <taxon>Actinomycetes</taxon>
        <taxon>Bifidobacteriales</taxon>
        <taxon>Bifidobacteriaceae</taxon>
        <taxon>Bifidobacterium</taxon>
    </lineage>
</organism>
<feature type="transmembrane region" description="Helical" evidence="2">
    <location>
        <begin position="41"/>
        <end position="59"/>
    </location>
</feature>
<accession>A0A087EKJ2</accession>
<evidence type="ECO:0000256" key="1">
    <source>
        <dbReference type="SAM" id="MobiDB-lite"/>
    </source>
</evidence>
<dbReference type="Proteomes" id="UP000029080">
    <property type="component" value="Unassembled WGS sequence"/>
</dbReference>
<keyword evidence="2" id="KW-1133">Transmembrane helix</keyword>
<dbReference type="RefSeq" id="WP_044259168.1">
    <property type="nucleotide sequence ID" value="NZ_JAXEUP010000031.1"/>
</dbReference>
<name>A0A087EKJ2_9BIFI</name>
<proteinExistence type="predicted"/>
<dbReference type="OrthoDB" id="3242755at2"/>
<evidence type="ECO:0000313" key="3">
    <source>
        <dbReference type="EMBL" id="KFJ08293.1"/>
    </source>
</evidence>
<feature type="transmembrane region" description="Helical" evidence="2">
    <location>
        <begin position="114"/>
        <end position="137"/>
    </location>
</feature>